<dbReference type="SMART" id="SM00829">
    <property type="entry name" value="PKS_ER"/>
    <property type="match status" value="1"/>
</dbReference>
<dbReference type="InterPro" id="IPR036291">
    <property type="entry name" value="NAD(P)-bd_dom_sf"/>
</dbReference>
<protein>
    <submittedName>
        <fullName evidence="2">NAD(P)-binding protein</fullName>
    </submittedName>
</protein>
<proteinExistence type="predicted"/>
<name>A0AAN6TT76_9PEZI</name>
<dbReference type="SUPFAM" id="SSF51735">
    <property type="entry name" value="NAD(P)-binding Rossmann-fold domains"/>
    <property type="match status" value="1"/>
</dbReference>
<dbReference type="GO" id="GO:0005739">
    <property type="term" value="C:mitochondrion"/>
    <property type="evidence" value="ECO:0007669"/>
    <property type="project" value="TreeGrafter"/>
</dbReference>
<reference evidence="2" key="1">
    <citation type="journal article" date="2023" name="Mol. Phylogenet. Evol.">
        <title>Genome-scale phylogeny and comparative genomics of the fungal order Sordariales.</title>
        <authorList>
            <person name="Hensen N."/>
            <person name="Bonometti L."/>
            <person name="Westerberg I."/>
            <person name="Brannstrom I.O."/>
            <person name="Guillou S."/>
            <person name="Cros-Aarteil S."/>
            <person name="Calhoun S."/>
            <person name="Haridas S."/>
            <person name="Kuo A."/>
            <person name="Mondo S."/>
            <person name="Pangilinan J."/>
            <person name="Riley R."/>
            <person name="LaButti K."/>
            <person name="Andreopoulos B."/>
            <person name="Lipzen A."/>
            <person name="Chen C."/>
            <person name="Yan M."/>
            <person name="Daum C."/>
            <person name="Ng V."/>
            <person name="Clum A."/>
            <person name="Steindorff A."/>
            <person name="Ohm R.A."/>
            <person name="Martin F."/>
            <person name="Silar P."/>
            <person name="Natvig D.O."/>
            <person name="Lalanne C."/>
            <person name="Gautier V."/>
            <person name="Ament-Velasquez S.L."/>
            <person name="Kruys A."/>
            <person name="Hutchinson M.I."/>
            <person name="Powell A.J."/>
            <person name="Barry K."/>
            <person name="Miller A.N."/>
            <person name="Grigoriev I.V."/>
            <person name="Debuchy R."/>
            <person name="Gladieux P."/>
            <person name="Hiltunen Thoren M."/>
            <person name="Johannesson H."/>
        </authorList>
    </citation>
    <scope>NUCLEOTIDE SEQUENCE</scope>
    <source>
        <strain evidence="2">CBS 731.68</strain>
    </source>
</reference>
<organism evidence="2 3">
    <name type="scientific">Parathielavia appendiculata</name>
    <dbReference type="NCBI Taxonomy" id="2587402"/>
    <lineage>
        <taxon>Eukaryota</taxon>
        <taxon>Fungi</taxon>
        <taxon>Dikarya</taxon>
        <taxon>Ascomycota</taxon>
        <taxon>Pezizomycotina</taxon>
        <taxon>Sordariomycetes</taxon>
        <taxon>Sordariomycetidae</taxon>
        <taxon>Sordariales</taxon>
        <taxon>Chaetomiaceae</taxon>
        <taxon>Parathielavia</taxon>
    </lineage>
</organism>
<dbReference type="CDD" id="cd05289">
    <property type="entry name" value="MDR_like_2"/>
    <property type="match status" value="1"/>
</dbReference>
<keyword evidence="3" id="KW-1185">Reference proteome</keyword>
<evidence type="ECO:0000313" key="2">
    <source>
        <dbReference type="EMBL" id="KAK4119626.1"/>
    </source>
</evidence>
<comment type="caution">
    <text evidence="2">The sequence shown here is derived from an EMBL/GenBank/DDBJ whole genome shotgun (WGS) entry which is preliminary data.</text>
</comment>
<dbReference type="RefSeq" id="XP_062643399.1">
    <property type="nucleotide sequence ID" value="XM_062794935.1"/>
</dbReference>
<dbReference type="GeneID" id="87831704"/>
<reference evidence="2" key="2">
    <citation type="submission" date="2023-05" db="EMBL/GenBank/DDBJ databases">
        <authorList>
            <consortium name="Lawrence Berkeley National Laboratory"/>
            <person name="Steindorff A."/>
            <person name="Hensen N."/>
            <person name="Bonometti L."/>
            <person name="Westerberg I."/>
            <person name="Brannstrom I.O."/>
            <person name="Guillou S."/>
            <person name="Cros-Aarteil S."/>
            <person name="Calhoun S."/>
            <person name="Haridas S."/>
            <person name="Kuo A."/>
            <person name="Mondo S."/>
            <person name="Pangilinan J."/>
            <person name="Riley R."/>
            <person name="Labutti K."/>
            <person name="Andreopoulos B."/>
            <person name="Lipzen A."/>
            <person name="Chen C."/>
            <person name="Yanf M."/>
            <person name="Daum C."/>
            <person name="Ng V."/>
            <person name="Clum A."/>
            <person name="Ohm R."/>
            <person name="Martin F."/>
            <person name="Silar P."/>
            <person name="Natvig D."/>
            <person name="Lalanne C."/>
            <person name="Gautier V."/>
            <person name="Ament-Velasquez S.L."/>
            <person name="Kruys A."/>
            <person name="Hutchinson M.I."/>
            <person name="Powell A.J."/>
            <person name="Barry K."/>
            <person name="Miller A.N."/>
            <person name="Grigoriev I.V."/>
            <person name="Debuchy R."/>
            <person name="Gladieux P."/>
            <person name="Thoren M.H."/>
            <person name="Johannesson H."/>
        </authorList>
    </citation>
    <scope>NUCLEOTIDE SEQUENCE</scope>
    <source>
        <strain evidence="2">CBS 731.68</strain>
    </source>
</reference>
<evidence type="ECO:0000259" key="1">
    <source>
        <dbReference type="SMART" id="SM00829"/>
    </source>
</evidence>
<dbReference type="EMBL" id="MU853246">
    <property type="protein sequence ID" value="KAK4119626.1"/>
    <property type="molecule type" value="Genomic_DNA"/>
</dbReference>
<accession>A0AAN6TT76</accession>
<dbReference type="Gene3D" id="3.90.180.10">
    <property type="entry name" value="Medium-chain alcohol dehydrogenases, catalytic domain"/>
    <property type="match status" value="1"/>
</dbReference>
<dbReference type="InterPro" id="IPR013154">
    <property type="entry name" value="ADH-like_N"/>
</dbReference>
<dbReference type="Pfam" id="PF13602">
    <property type="entry name" value="ADH_zinc_N_2"/>
    <property type="match status" value="1"/>
</dbReference>
<feature type="domain" description="Enoyl reductase (ER)" evidence="1">
    <location>
        <begin position="19"/>
        <end position="340"/>
    </location>
</feature>
<sequence>MASSTTTLPQTMKRLLQVSRDSTEIICTTAPLPVPTHPEDVLVRVHAAAPCAGELLWARFTDAIPADKELVPCQDLAGTVVTAPASNPGGFAPGDRVYCRIHATRPGAARDYALPRASELAKIPPSLGWIEAAATPLSALTAWQALFVQGTLDARAIKGDAAARKENAKIRVLVTGAGGGVGSWAVQLAALAGAKAVVAVCGRDKGEAVRALGATEVVDYTQTSIEEWVAAGPAGREVDLVVEMIGGKTLAGSWAAVKEGGALISIHTPPEYGKPEGMTKQLSKALWFIVEPLGSNLAEIGELIEAGRVRPTVDSVWEFADFKKAFERVDSGHAKGKVIIKVSDEA</sequence>
<dbReference type="Pfam" id="PF08240">
    <property type="entry name" value="ADH_N"/>
    <property type="match status" value="1"/>
</dbReference>
<dbReference type="InterPro" id="IPR050700">
    <property type="entry name" value="YIM1/Zinc_Alcohol_DH_Fams"/>
</dbReference>
<evidence type="ECO:0000313" key="3">
    <source>
        <dbReference type="Proteomes" id="UP001302602"/>
    </source>
</evidence>
<dbReference type="AlphaFoldDB" id="A0AAN6TT76"/>
<dbReference type="GO" id="GO:0016491">
    <property type="term" value="F:oxidoreductase activity"/>
    <property type="evidence" value="ECO:0007669"/>
    <property type="project" value="InterPro"/>
</dbReference>
<dbReference type="PANTHER" id="PTHR11695">
    <property type="entry name" value="ALCOHOL DEHYDROGENASE RELATED"/>
    <property type="match status" value="1"/>
</dbReference>
<dbReference type="InterPro" id="IPR011032">
    <property type="entry name" value="GroES-like_sf"/>
</dbReference>
<dbReference type="Gene3D" id="3.40.50.720">
    <property type="entry name" value="NAD(P)-binding Rossmann-like Domain"/>
    <property type="match status" value="1"/>
</dbReference>
<dbReference type="PANTHER" id="PTHR11695:SF647">
    <property type="entry name" value="ENOYL REDUCTASE (ER) DOMAIN-CONTAINING PROTEIN"/>
    <property type="match status" value="1"/>
</dbReference>
<gene>
    <name evidence="2" type="ORF">N657DRAFT_658884</name>
</gene>
<dbReference type="SUPFAM" id="SSF50129">
    <property type="entry name" value="GroES-like"/>
    <property type="match status" value="1"/>
</dbReference>
<dbReference type="InterPro" id="IPR020843">
    <property type="entry name" value="ER"/>
</dbReference>
<dbReference type="Proteomes" id="UP001302602">
    <property type="component" value="Unassembled WGS sequence"/>
</dbReference>